<accession>A0A7Y0RBS1</accession>
<dbReference type="NCBIfam" id="TIGR00526">
    <property type="entry name" value="folB_dom"/>
    <property type="match status" value="1"/>
</dbReference>
<dbReference type="UniPathway" id="UPA00077">
    <property type="reaction ID" value="UER00154"/>
</dbReference>
<comment type="catalytic activity">
    <reaction evidence="1">
        <text>7,8-dihydroneopterin = 7,8-dihydromonapterin</text>
        <dbReference type="Rhea" id="RHEA:45328"/>
        <dbReference type="ChEBI" id="CHEBI:17001"/>
        <dbReference type="ChEBI" id="CHEBI:71175"/>
        <dbReference type="EC" id="5.1.99.8"/>
    </reaction>
</comment>
<evidence type="ECO:0000256" key="2">
    <source>
        <dbReference type="ARBA" id="ARBA00001353"/>
    </source>
</evidence>
<dbReference type="PANTHER" id="PTHR42844:SF1">
    <property type="entry name" value="DIHYDRONEOPTERIN ALDOLASE 1-RELATED"/>
    <property type="match status" value="1"/>
</dbReference>
<dbReference type="EMBL" id="JABCKY010000001">
    <property type="protein sequence ID" value="NMT63317.1"/>
    <property type="molecule type" value="Genomic_DNA"/>
</dbReference>
<dbReference type="InterPro" id="IPR006157">
    <property type="entry name" value="FolB_dom"/>
</dbReference>
<evidence type="ECO:0000256" key="7">
    <source>
        <dbReference type="ARBA" id="ARBA00023239"/>
    </source>
</evidence>
<comment type="function">
    <text evidence="8">Catalyzes the conversion of 7,8-dihydroneopterin to 6-hydroxymethyl-7,8-dihydropterin.</text>
</comment>
<dbReference type="Pfam" id="PF02152">
    <property type="entry name" value="FolB"/>
    <property type="match status" value="1"/>
</dbReference>
<comment type="caution">
    <text evidence="10">The sequence shown here is derived from an EMBL/GenBank/DDBJ whole genome shotgun (WGS) entry which is preliminary data.</text>
</comment>
<keyword evidence="5 8" id="KW-0289">Folate biosynthesis</keyword>
<comment type="similarity">
    <text evidence="4 8">Belongs to the DHNA family.</text>
</comment>
<comment type="catalytic activity">
    <reaction evidence="2 8">
        <text>7,8-dihydroneopterin = 6-hydroxymethyl-7,8-dihydropterin + glycolaldehyde</text>
        <dbReference type="Rhea" id="RHEA:10540"/>
        <dbReference type="ChEBI" id="CHEBI:17001"/>
        <dbReference type="ChEBI" id="CHEBI:17071"/>
        <dbReference type="ChEBI" id="CHEBI:44841"/>
        <dbReference type="EC" id="4.1.2.25"/>
    </reaction>
</comment>
<feature type="domain" description="Dihydroneopterin aldolase/epimerase" evidence="9">
    <location>
        <begin position="40"/>
        <end position="150"/>
    </location>
</feature>
<evidence type="ECO:0000256" key="5">
    <source>
        <dbReference type="ARBA" id="ARBA00022909"/>
    </source>
</evidence>
<protein>
    <recommendedName>
        <fullName evidence="8">7,8-dihydroneopterin aldolase</fullName>
        <ecNumber evidence="8">4.1.2.25</ecNumber>
    </recommendedName>
</protein>
<reference evidence="10 11" key="1">
    <citation type="submission" date="2020-04" db="EMBL/GenBank/DDBJ databases">
        <title>Marinobacter oceani sp. nov., isolated from marine solar saltern.</title>
        <authorList>
            <person name="Chen X.-Y."/>
        </authorList>
    </citation>
    <scope>NUCLEOTIDE SEQUENCE [LARGE SCALE GENOMIC DNA]</scope>
    <source>
        <strain evidence="10 11">W62</strain>
    </source>
</reference>
<dbReference type="FunFam" id="3.30.1130.10:FF:000002">
    <property type="entry name" value="7,8-dihydroneopterin aldolase"/>
    <property type="match status" value="1"/>
</dbReference>
<dbReference type="SMART" id="SM00905">
    <property type="entry name" value="FolB"/>
    <property type="match status" value="1"/>
</dbReference>
<dbReference type="GO" id="GO:0005737">
    <property type="term" value="C:cytoplasm"/>
    <property type="evidence" value="ECO:0007669"/>
    <property type="project" value="TreeGrafter"/>
</dbReference>
<dbReference type="InterPro" id="IPR006156">
    <property type="entry name" value="Dihydroneopterin_aldolase"/>
</dbReference>
<evidence type="ECO:0000256" key="1">
    <source>
        <dbReference type="ARBA" id="ARBA00000693"/>
    </source>
</evidence>
<evidence type="ECO:0000313" key="11">
    <source>
        <dbReference type="Proteomes" id="UP000567186"/>
    </source>
</evidence>
<dbReference type="Proteomes" id="UP000567186">
    <property type="component" value="Unassembled WGS sequence"/>
</dbReference>
<dbReference type="SUPFAM" id="SSF55620">
    <property type="entry name" value="Tetrahydrobiopterin biosynthesis enzymes-like"/>
    <property type="match status" value="1"/>
</dbReference>
<name>A0A7Y0RBS1_9GAMM</name>
<evidence type="ECO:0000313" key="10">
    <source>
        <dbReference type="EMBL" id="NMT63317.1"/>
    </source>
</evidence>
<dbReference type="PANTHER" id="PTHR42844">
    <property type="entry name" value="DIHYDRONEOPTERIN ALDOLASE 1-RELATED"/>
    <property type="match status" value="1"/>
</dbReference>
<dbReference type="GO" id="GO:0046656">
    <property type="term" value="P:folic acid biosynthetic process"/>
    <property type="evidence" value="ECO:0007669"/>
    <property type="project" value="UniProtKB-UniRule"/>
</dbReference>
<evidence type="ECO:0000256" key="8">
    <source>
        <dbReference type="RuleBase" id="RU362079"/>
    </source>
</evidence>
<dbReference type="Gene3D" id="3.30.1130.10">
    <property type="match status" value="1"/>
</dbReference>
<dbReference type="NCBIfam" id="TIGR00525">
    <property type="entry name" value="folB"/>
    <property type="match status" value="1"/>
</dbReference>
<proteinExistence type="inferred from homology"/>
<evidence type="ECO:0000256" key="6">
    <source>
        <dbReference type="ARBA" id="ARBA00023235"/>
    </source>
</evidence>
<sequence>MRKCRPRDDAGQNLHSIRCLHVIQSAKSVILGVPPLTDSVLIEGLAVEAVIGVYDWEREVSQRLLVDLEMAWDNRVPAASDDVLDALDYAQVSERVSAYLVQACPQLLETAAEGIASLLQEEFGLRWLRLTLRKPGAVPAAAAVGVKIERGSR</sequence>
<dbReference type="OrthoDB" id="9810587at2"/>
<dbReference type="EC" id="4.1.2.25" evidence="8"/>
<dbReference type="GO" id="GO:0046654">
    <property type="term" value="P:tetrahydrofolate biosynthetic process"/>
    <property type="evidence" value="ECO:0007669"/>
    <property type="project" value="UniProtKB-UniRule"/>
</dbReference>
<dbReference type="GO" id="GO:0016853">
    <property type="term" value="F:isomerase activity"/>
    <property type="evidence" value="ECO:0007669"/>
    <property type="project" value="UniProtKB-KW"/>
</dbReference>
<keyword evidence="7 8" id="KW-0456">Lyase</keyword>
<comment type="pathway">
    <text evidence="3 8">Cofactor biosynthesis; tetrahydrofolate biosynthesis; 2-amino-4-hydroxy-6-hydroxymethyl-7,8-dihydropteridine diphosphate from 7,8-dihydroneopterin triphosphate: step 3/4.</text>
</comment>
<dbReference type="InterPro" id="IPR043133">
    <property type="entry name" value="GTP-CH-I_C/QueF"/>
</dbReference>
<evidence type="ECO:0000259" key="9">
    <source>
        <dbReference type="SMART" id="SM00905"/>
    </source>
</evidence>
<dbReference type="AlphaFoldDB" id="A0A7Y0RBS1"/>
<gene>
    <name evidence="10" type="primary">folB</name>
    <name evidence="10" type="ORF">HIU99_06845</name>
</gene>
<keyword evidence="6" id="KW-0413">Isomerase</keyword>
<evidence type="ECO:0000256" key="3">
    <source>
        <dbReference type="ARBA" id="ARBA00005013"/>
    </source>
</evidence>
<organism evidence="10 11">
    <name type="scientific">Marinobacter orientalis</name>
    <dbReference type="NCBI Taxonomy" id="1928859"/>
    <lineage>
        <taxon>Bacteria</taxon>
        <taxon>Pseudomonadati</taxon>
        <taxon>Pseudomonadota</taxon>
        <taxon>Gammaproteobacteria</taxon>
        <taxon>Pseudomonadales</taxon>
        <taxon>Marinobacteraceae</taxon>
        <taxon>Marinobacter</taxon>
    </lineage>
</organism>
<evidence type="ECO:0000256" key="4">
    <source>
        <dbReference type="ARBA" id="ARBA00005708"/>
    </source>
</evidence>
<dbReference type="GO" id="GO:0004150">
    <property type="term" value="F:dihydroneopterin aldolase activity"/>
    <property type="evidence" value="ECO:0007669"/>
    <property type="project" value="UniProtKB-UniRule"/>
</dbReference>
<keyword evidence="11" id="KW-1185">Reference proteome</keyword>